<evidence type="ECO:0000313" key="1">
    <source>
        <dbReference type="EMBL" id="RAH51256.1"/>
    </source>
</evidence>
<protein>
    <submittedName>
        <fullName evidence="1">Uncharacterized protein</fullName>
    </submittedName>
</protein>
<evidence type="ECO:0000313" key="2">
    <source>
        <dbReference type="Proteomes" id="UP000249057"/>
    </source>
</evidence>
<sequence>MTAAGIRHEEAMRLAARRVSQRRASPNWRKWRRRFPQPRTEFARAAVCFGFCAGGYRPTLVLPLIFDQVIWHRISGQGSAIGWQHEARHPAATGHLYSAMSLQMGKECGGRCQLRRAAQASLSGALGEHPEGRFLQFGVVCFSSTNPPASSFLK</sequence>
<organism evidence="1 2">
    <name type="scientific">Aspergillus brunneoviolaceus CBS 621.78</name>
    <dbReference type="NCBI Taxonomy" id="1450534"/>
    <lineage>
        <taxon>Eukaryota</taxon>
        <taxon>Fungi</taxon>
        <taxon>Dikarya</taxon>
        <taxon>Ascomycota</taxon>
        <taxon>Pezizomycotina</taxon>
        <taxon>Eurotiomycetes</taxon>
        <taxon>Eurotiomycetidae</taxon>
        <taxon>Eurotiales</taxon>
        <taxon>Aspergillaceae</taxon>
        <taxon>Aspergillus</taxon>
        <taxon>Aspergillus subgen. Circumdati</taxon>
    </lineage>
</organism>
<name>A0ACD1GQC7_9EURO</name>
<reference evidence="1" key="1">
    <citation type="submission" date="2018-02" db="EMBL/GenBank/DDBJ databases">
        <title>The genomes of Aspergillus section Nigri reveals drivers in fungal speciation.</title>
        <authorList>
            <consortium name="DOE Joint Genome Institute"/>
            <person name="Vesth T.C."/>
            <person name="Nybo J."/>
            <person name="Theobald S."/>
            <person name="Brandl J."/>
            <person name="Frisvad J.C."/>
            <person name="Nielsen K.F."/>
            <person name="Lyhne E.K."/>
            <person name="Kogle M.E."/>
            <person name="Kuo A."/>
            <person name="Riley R."/>
            <person name="Clum A."/>
            <person name="Nolan M."/>
            <person name="Lipzen A."/>
            <person name="Salamov A."/>
            <person name="Henrissat B."/>
            <person name="Wiebenga A."/>
            <person name="De vries R.P."/>
            <person name="Grigoriev I.V."/>
            <person name="Mortensen U.H."/>
            <person name="Andersen M.R."/>
            <person name="Baker S.E."/>
        </authorList>
    </citation>
    <scope>NUCLEOTIDE SEQUENCE</scope>
    <source>
        <strain evidence="1">CBS 621.78</strain>
    </source>
</reference>
<proteinExistence type="predicted"/>
<keyword evidence="2" id="KW-1185">Reference proteome</keyword>
<gene>
    <name evidence="1" type="ORF">BO95DRAFT_77403</name>
</gene>
<dbReference type="Proteomes" id="UP000249057">
    <property type="component" value="Unassembled WGS sequence"/>
</dbReference>
<dbReference type="EMBL" id="KZ825311">
    <property type="protein sequence ID" value="RAH51256.1"/>
    <property type="molecule type" value="Genomic_DNA"/>
</dbReference>
<accession>A0ACD1GQC7</accession>